<dbReference type="InterPro" id="IPR035461">
    <property type="entry name" value="GmhA/DiaA"/>
</dbReference>
<evidence type="ECO:0000313" key="3">
    <source>
        <dbReference type="Proteomes" id="UP000199417"/>
    </source>
</evidence>
<dbReference type="InterPro" id="IPR046348">
    <property type="entry name" value="SIS_dom_sf"/>
</dbReference>
<dbReference type="AlphaFoldDB" id="A0A1G6UM86"/>
<keyword evidence="3" id="KW-1185">Reference proteome</keyword>
<dbReference type="Pfam" id="PF13580">
    <property type="entry name" value="SIS_2"/>
    <property type="match status" value="1"/>
</dbReference>
<dbReference type="GO" id="GO:0016853">
    <property type="term" value="F:isomerase activity"/>
    <property type="evidence" value="ECO:0007669"/>
    <property type="project" value="UniProtKB-KW"/>
</dbReference>
<dbReference type="InterPro" id="IPR001347">
    <property type="entry name" value="SIS_dom"/>
</dbReference>
<dbReference type="PANTHER" id="PTHR30390">
    <property type="entry name" value="SEDOHEPTULOSE 7-PHOSPHATE ISOMERASE / DNAA INITIATOR-ASSOCIATING FACTOR FOR REPLICATION INITIATION"/>
    <property type="match status" value="1"/>
</dbReference>
<reference evidence="2 3" key="1">
    <citation type="submission" date="2016-10" db="EMBL/GenBank/DDBJ databases">
        <authorList>
            <person name="de Groot N.N."/>
        </authorList>
    </citation>
    <scope>NUCLEOTIDE SEQUENCE [LARGE SCALE GENOMIC DNA]</scope>
    <source>
        <strain evidence="2 3">JCM 11308</strain>
    </source>
</reference>
<sequence length="230" mass="24588">MSEKESTNFLYPFIDAEERDAAVLLTDLASSARGKAAESARLQRASLDEWGEQVTAAGTLMAERFGQGGRLYTFGNGGSSTDAATLASLFSRPALGRPVAAWSLAADQAVVTALGNDVGFELIFSRQIIAHARSVDIAIALSTSGNSDDLMTALAEARKRGLLTIGFAGHDGGRMATSEDLDFCFTIRSQSIHRIQESHALVGYRLWSAVQDHMARPTPHPATSRTGESR</sequence>
<organism evidence="2 3">
    <name type="scientific">Rhodococcus tukisamuensis</name>
    <dbReference type="NCBI Taxonomy" id="168276"/>
    <lineage>
        <taxon>Bacteria</taxon>
        <taxon>Bacillati</taxon>
        <taxon>Actinomycetota</taxon>
        <taxon>Actinomycetes</taxon>
        <taxon>Mycobacteriales</taxon>
        <taxon>Nocardiaceae</taxon>
        <taxon>Rhodococcus</taxon>
    </lineage>
</organism>
<dbReference type="CDD" id="cd05006">
    <property type="entry name" value="SIS_GmhA"/>
    <property type="match status" value="1"/>
</dbReference>
<gene>
    <name evidence="2" type="ORF">SAMN05444580_104235</name>
</gene>
<dbReference type="SUPFAM" id="SSF53697">
    <property type="entry name" value="SIS domain"/>
    <property type="match status" value="1"/>
</dbReference>
<proteinExistence type="predicted"/>
<dbReference type="PROSITE" id="PS51464">
    <property type="entry name" value="SIS"/>
    <property type="match status" value="1"/>
</dbReference>
<dbReference type="GO" id="GO:0097367">
    <property type="term" value="F:carbohydrate derivative binding"/>
    <property type="evidence" value="ECO:0007669"/>
    <property type="project" value="InterPro"/>
</dbReference>
<evidence type="ECO:0000259" key="1">
    <source>
        <dbReference type="PROSITE" id="PS51464"/>
    </source>
</evidence>
<dbReference type="STRING" id="168276.SAMN05444580_104235"/>
<name>A0A1G6UM86_9NOCA</name>
<dbReference type="InterPro" id="IPR050099">
    <property type="entry name" value="SIS_GmhA/DiaA_subfam"/>
</dbReference>
<dbReference type="EMBL" id="FNAB01000004">
    <property type="protein sequence ID" value="SDD42374.1"/>
    <property type="molecule type" value="Genomic_DNA"/>
</dbReference>
<accession>A0A1G6UM86</accession>
<dbReference type="GO" id="GO:1901135">
    <property type="term" value="P:carbohydrate derivative metabolic process"/>
    <property type="evidence" value="ECO:0007669"/>
    <property type="project" value="InterPro"/>
</dbReference>
<keyword evidence="2" id="KW-0413">Isomerase</keyword>
<dbReference type="Proteomes" id="UP000199417">
    <property type="component" value="Unassembled WGS sequence"/>
</dbReference>
<dbReference type="Gene3D" id="3.40.50.10490">
    <property type="entry name" value="Glucose-6-phosphate isomerase like protein, domain 1"/>
    <property type="match status" value="1"/>
</dbReference>
<evidence type="ECO:0000313" key="2">
    <source>
        <dbReference type="EMBL" id="SDD42374.1"/>
    </source>
</evidence>
<feature type="domain" description="SIS" evidence="1">
    <location>
        <begin position="61"/>
        <end position="219"/>
    </location>
</feature>
<protein>
    <submittedName>
        <fullName evidence="2">D-sedoheptulose 7-phosphate isomerase</fullName>
    </submittedName>
</protein>
<dbReference type="RefSeq" id="WP_072845297.1">
    <property type="nucleotide sequence ID" value="NZ_FNAB01000004.1"/>
</dbReference>